<dbReference type="SUPFAM" id="SSF75445">
    <property type="entry name" value="D-ribose-5-phosphate isomerase (RpiA), lid domain"/>
    <property type="match status" value="1"/>
</dbReference>
<dbReference type="CDD" id="cd01398">
    <property type="entry name" value="RPI_A"/>
    <property type="match status" value="1"/>
</dbReference>
<dbReference type="InterPro" id="IPR004788">
    <property type="entry name" value="Ribose5P_isomerase_type_A"/>
</dbReference>
<dbReference type="NCBIfam" id="TIGR00021">
    <property type="entry name" value="rpiA"/>
    <property type="match status" value="1"/>
</dbReference>
<keyword evidence="6 9" id="KW-0413">Isomerase</keyword>
<dbReference type="Pfam" id="PF06026">
    <property type="entry name" value="Rib_5-P_isom_A"/>
    <property type="match status" value="1"/>
</dbReference>
<protein>
    <recommendedName>
        <fullName evidence="5">Ribose-5-phosphate isomerase</fullName>
        <ecNumber evidence="4">5.3.1.6</ecNumber>
    </recommendedName>
    <alternativeName>
        <fullName evidence="8">D-ribose-5-phosphate ketol-isomerase</fullName>
    </alternativeName>
    <alternativeName>
        <fullName evidence="7">Phosphoriboisomerase</fullName>
    </alternativeName>
</protein>
<dbReference type="GO" id="GO:0005737">
    <property type="term" value="C:cytoplasm"/>
    <property type="evidence" value="ECO:0007669"/>
    <property type="project" value="TreeGrafter"/>
</dbReference>
<evidence type="ECO:0000313" key="10">
    <source>
        <dbReference type="Proteomes" id="UP001140453"/>
    </source>
</evidence>
<dbReference type="PANTHER" id="PTHR11934">
    <property type="entry name" value="RIBOSE-5-PHOSPHATE ISOMERASE"/>
    <property type="match status" value="1"/>
</dbReference>
<dbReference type="GO" id="GO:0004751">
    <property type="term" value="F:ribose-5-phosphate isomerase activity"/>
    <property type="evidence" value="ECO:0007669"/>
    <property type="project" value="UniProtKB-EC"/>
</dbReference>
<dbReference type="Proteomes" id="UP001140453">
    <property type="component" value="Unassembled WGS sequence"/>
</dbReference>
<dbReference type="EC" id="5.3.1.6" evidence="4"/>
<dbReference type="Gene3D" id="3.30.70.260">
    <property type="match status" value="1"/>
</dbReference>
<evidence type="ECO:0000256" key="4">
    <source>
        <dbReference type="ARBA" id="ARBA00011959"/>
    </source>
</evidence>
<keyword evidence="10" id="KW-1185">Reference proteome</keyword>
<sequence length="279" mass="29800">MATTSPSALSVAEQNALIESSKRSAAYQAVKEHMDFSYRLIGIGSGSTVVFVVEALKALGKEVTDKMSFFSTGDQSRDLIKAAGFRLEYIQDLDGDQQLDVCFDGADEVDEELNLIKGGGACLFQEKLVAIKSKKFVCVADFRKMSARLGTNWKKGIPIETVTVATASVLTELRRLGSINPTARSSLPGKAGSIVTDNGNSLIDAPFPPLALAKDLKGEDGKDGVWTVDGLADKLIKIVGVVEMGLFVGHNGYQVEWGAQKPVAAYFGMADGSVEVRKA</sequence>
<dbReference type="OrthoDB" id="1555531at2759"/>
<dbReference type="InterPro" id="IPR037171">
    <property type="entry name" value="NagB/RpiA_transferase-like"/>
</dbReference>
<evidence type="ECO:0000256" key="8">
    <source>
        <dbReference type="ARBA" id="ARBA00032273"/>
    </source>
</evidence>
<evidence type="ECO:0000256" key="7">
    <source>
        <dbReference type="ARBA" id="ARBA00029734"/>
    </source>
</evidence>
<gene>
    <name evidence="9" type="primary">RKI1</name>
    <name evidence="9" type="ORF">N0V93_004273</name>
</gene>
<evidence type="ECO:0000256" key="5">
    <source>
        <dbReference type="ARBA" id="ARBA00019150"/>
    </source>
</evidence>
<accession>A0A9W8YSB6</accession>
<evidence type="ECO:0000313" key="9">
    <source>
        <dbReference type="EMBL" id="KAJ4390675.1"/>
    </source>
</evidence>
<dbReference type="AlphaFoldDB" id="A0A9W8YSB6"/>
<organism evidence="9 10">
    <name type="scientific">Gnomoniopsis smithogilvyi</name>
    <dbReference type="NCBI Taxonomy" id="1191159"/>
    <lineage>
        <taxon>Eukaryota</taxon>
        <taxon>Fungi</taxon>
        <taxon>Dikarya</taxon>
        <taxon>Ascomycota</taxon>
        <taxon>Pezizomycotina</taxon>
        <taxon>Sordariomycetes</taxon>
        <taxon>Sordariomycetidae</taxon>
        <taxon>Diaporthales</taxon>
        <taxon>Gnomoniaceae</taxon>
        <taxon>Gnomoniopsis</taxon>
    </lineage>
</organism>
<dbReference type="PANTHER" id="PTHR11934:SF0">
    <property type="entry name" value="RIBOSE-5-PHOSPHATE ISOMERASE"/>
    <property type="match status" value="1"/>
</dbReference>
<comment type="pathway">
    <text evidence="2">Carbohydrate degradation; pentose phosphate pathway; D-ribose 5-phosphate from D-ribulose 5-phosphate (non-oxidative stage): step 1/1.</text>
</comment>
<evidence type="ECO:0000256" key="1">
    <source>
        <dbReference type="ARBA" id="ARBA00001713"/>
    </source>
</evidence>
<comment type="similarity">
    <text evidence="3">Belongs to the ribose 5-phosphate isomerase family.</text>
</comment>
<dbReference type="GO" id="GO:0006014">
    <property type="term" value="P:D-ribose metabolic process"/>
    <property type="evidence" value="ECO:0007669"/>
    <property type="project" value="TreeGrafter"/>
</dbReference>
<dbReference type="GO" id="GO:0009052">
    <property type="term" value="P:pentose-phosphate shunt, non-oxidative branch"/>
    <property type="evidence" value="ECO:0007669"/>
    <property type="project" value="InterPro"/>
</dbReference>
<name>A0A9W8YSB6_9PEZI</name>
<reference evidence="9" key="1">
    <citation type="submission" date="2022-10" db="EMBL/GenBank/DDBJ databases">
        <title>Tapping the CABI collections for fungal endophytes: first genome assemblies for Collariella, Neodidymelliopsis, Ascochyta clinopodiicola, Didymella pomorum, Didymosphaeria variabile, Neocosmospora piperis and Neocucurbitaria cava.</title>
        <authorList>
            <person name="Hill R."/>
        </authorList>
    </citation>
    <scope>NUCLEOTIDE SEQUENCE</scope>
    <source>
        <strain evidence="9">IMI 355082</strain>
    </source>
</reference>
<comment type="catalytic activity">
    <reaction evidence="1">
        <text>aldehydo-D-ribose 5-phosphate = D-ribulose 5-phosphate</text>
        <dbReference type="Rhea" id="RHEA:14657"/>
        <dbReference type="ChEBI" id="CHEBI:58121"/>
        <dbReference type="ChEBI" id="CHEBI:58273"/>
        <dbReference type="EC" id="5.3.1.6"/>
    </reaction>
</comment>
<dbReference type="SUPFAM" id="SSF100950">
    <property type="entry name" value="NagB/RpiA/CoA transferase-like"/>
    <property type="match status" value="1"/>
</dbReference>
<evidence type="ECO:0000256" key="2">
    <source>
        <dbReference type="ARBA" id="ARBA00004988"/>
    </source>
</evidence>
<proteinExistence type="inferred from homology"/>
<dbReference type="EMBL" id="JAPEVB010000003">
    <property type="protein sequence ID" value="KAJ4390675.1"/>
    <property type="molecule type" value="Genomic_DNA"/>
</dbReference>
<dbReference type="Gene3D" id="3.40.50.1360">
    <property type="match status" value="1"/>
</dbReference>
<evidence type="ECO:0000256" key="6">
    <source>
        <dbReference type="ARBA" id="ARBA00023235"/>
    </source>
</evidence>
<evidence type="ECO:0000256" key="3">
    <source>
        <dbReference type="ARBA" id="ARBA00008088"/>
    </source>
</evidence>
<comment type="caution">
    <text evidence="9">The sequence shown here is derived from an EMBL/GenBank/DDBJ whole genome shotgun (WGS) entry which is preliminary data.</text>
</comment>